<evidence type="ECO:0008006" key="11">
    <source>
        <dbReference type="Google" id="ProtNLM"/>
    </source>
</evidence>
<accession>A0A317ZGS0</accession>
<evidence type="ECO:0000313" key="10">
    <source>
        <dbReference type="Proteomes" id="UP000247099"/>
    </source>
</evidence>
<dbReference type="InParanoid" id="A0A317ZGS0"/>
<dbReference type="GO" id="GO:0009279">
    <property type="term" value="C:cell outer membrane"/>
    <property type="evidence" value="ECO:0007669"/>
    <property type="project" value="UniProtKB-SubCell"/>
</dbReference>
<keyword evidence="4" id="KW-0812">Transmembrane</keyword>
<evidence type="ECO:0000256" key="5">
    <source>
        <dbReference type="ARBA" id="ARBA00022729"/>
    </source>
</evidence>
<dbReference type="PANTHER" id="PTHR35093:SF8">
    <property type="entry name" value="OUTER MEMBRANE PROTEIN NMB0088-RELATED"/>
    <property type="match status" value="1"/>
</dbReference>
<dbReference type="SUPFAM" id="SSF56935">
    <property type="entry name" value="Porins"/>
    <property type="match status" value="1"/>
</dbReference>
<organism evidence="9 10">
    <name type="scientific">Coraliomargarita sinensis</name>
    <dbReference type="NCBI Taxonomy" id="2174842"/>
    <lineage>
        <taxon>Bacteria</taxon>
        <taxon>Pseudomonadati</taxon>
        <taxon>Verrucomicrobiota</taxon>
        <taxon>Opitutia</taxon>
        <taxon>Puniceicoccales</taxon>
        <taxon>Coraliomargaritaceae</taxon>
        <taxon>Coraliomargarita</taxon>
    </lineage>
</organism>
<reference evidence="9 10" key="1">
    <citation type="submission" date="2018-05" db="EMBL/GenBank/DDBJ databases">
        <title>Coraliomargarita sinensis sp. nov., isolated from a marine solar saltern.</title>
        <authorList>
            <person name="Zhou L.Y."/>
        </authorList>
    </citation>
    <scope>NUCLEOTIDE SEQUENCE [LARGE SCALE GENOMIC DNA]</scope>
    <source>
        <strain evidence="9 10">WN38</strain>
    </source>
</reference>
<keyword evidence="10" id="KW-1185">Reference proteome</keyword>
<comment type="caution">
    <text evidence="9">The sequence shown here is derived from an EMBL/GenBank/DDBJ whole genome shotgun (WGS) entry which is preliminary data.</text>
</comment>
<dbReference type="AlphaFoldDB" id="A0A317ZGS0"/>
<evidence type="ECO:0000256" key="6">
    <source>
        <dbReference type="ARBA" id="ARBA00023136"/>
    </source>
</evidence>
<evidence type="ECO:0000256" key="2">
    <source>
        <dbReference type="ARBA" id="ARBA00008163"/>
    </source>
</evidence>
<sequence length="391" mass="43327">MKKVLLALSPLLLCANITSAVGSRIAYIDAFATARGNAYTATADSASAVFYNPAGLTQLAGTEVQGGVYAFSAEHTYKVGPFEFETDDSFEPLPSFFAAHKFEDQPFAIGFGSYAPFALGVDWGQDAPFSDLGYKSQLYYLKSHLVVAWQVTDTLSIGFGPSFDYGDIELHTTGPLGTFEGDDHTFGFSFGILWQPNEHHSFGLNYQHATELEFDGKQKNFSIGPATTSGSAEAKLDFPESIILGYSWRPNEKWNIEFNIDWTNWDKVDDLVISNDFFSAAVPLNWESAFFYELGATRFFEGGWHASAGITYTENAIPSEEFSPLVPDANRTFLNFGIGRDYENLSWQVTYQFSVDTERQLSSQPGDPSFPINGEYDLESQSIAASLSYRF</sequence>
<dbReference type="Proteomes" id="UP000247099">
    <property type="component" value="Unassembled WGS sequence"/>
</dbReference>
<evidence type="ECO:0000256" key="4">
    <source>
        <dbReference type="ARBA" id="ARBA00022692"/>
    </source>
</evidence>
<gene>
    <name evidence="9" type="ORF">DDZ13_06300</name>
</gene>
<feature type="signal peptide" evidence="8">
    <location>
        <begin position="1"/>
        <end position="20"/>
    </location>
</feature>
<evidence type="ECO:0000256" key="7">
    <source>
        <dbReference type="ARBA" id="ARBA00023237"/>
    </source>
</evidence>
<dbReference type="Pfam" id="PF03349">
    <property type="entry name" value="Toluene_X"/>
    <property type="match status" value="1"/>
</dbReference>
<keyword evidence="3" id="KW-1134">Transmembrane beta strand</keyword>
<dbReference type="EMBL" id="QHJQ01000003">
    <property type="protein sequence ID" value="PXA04776.1"/>
    <property type="molecule type" value="Genomic_DNA"/>
</dbReference>
<keyword evidence="6" id="KW-0472">Membrane</keyword>
<dbReference type="RefSeq" id="WP_110130582.1">
    <property type="nucleotide sequence ID" value="NZ_QHJQ01000003.1"/>
</dbReference>
<protein>
    <recommendedName>
        <fullName evidence="11">Aromatic hydrocarbon degradation protein</fullName>
    </recommendedName>
</protein>
<name>A0A317ZGS0_9BACT</name>
<evidence type="ECO:0000256" key="3">
    <source>
        <dbReference type="ARBA" id="ARBA00022452"/>
    </source>
</evidence>
<proteinExistence type="inferred from homology"/>
<evidence type="ECO:0000256" key="8">
    <source>
        <dbReference type="SAM" id="SignalP"/>
    </source>
</evidence>
<evidence type="ECO:0000313" key="9">
    <source>
        <dbReference type="EMBL" id="PXA04776.1"/>
    </source>
</evidence>
<comment type="subcellular location">
    <subcellularLocation>
        <location evidence="1">Cell outer membrane</location>
        <topology evidence="1">Multi-pass membrane protein</topology>
    </subcellularLocation>
</comment>
<evidence type="ECO:0000256" key="1">
    <source>
        <dbReference type="ARBA" id="ARBA00004571"/>
    </source>
</evidence>
<dbReference type="GO" id="GO:0015483">
    <property type="term" value="F:long-chain fatty acid transporting porin activity"/>
    <property type="evidence" value="ECO:0007669"/>
    <property type="project" value="TreeGrafter"/>
</dbReference>
<dbReference type="InterPro" id="IPR005017">
    <property type="entry name" value="OMPP1/FadL/TodX"/>
</dbReference>
<keyword evidence="5 8" id="KW-0732">Signal</keyword>
<keyword evidence="7" id="KW-0998">Cell outer membrane</keyword>
<comment type="similarity">
    <text evidence="2">Belongs to the OmpP1/FadL family.</text>
</comment>
<feature type="chain" id="PRO_5016319480" description="Aromatic hydrocarbon degradation protein" evidence="8">
    <location>
        <begin position="21"/>
        <end position="391"/>
    </location>
</feature>
<dbReference type="PANTHER" id="PTHR35093">
    <property type="entry name" value="OUTER MEMBRANE PROTEIN NMB0088-RELATED"/>
    <property type="match status" value="1"/>
</dbReference>
<dbReference type="Gene3D" id="2.40.160.60">
    <property type="entry name" value="Outer membrane protein transport protein (OMPP1/FadL/TodX)"/>
    <property type="match status" value="1"/>
</dbReference>
<dbReference type="OrthoDB" id="19849at2"/>